<reference evidence="2 3" key="1">
    <citation type="submission" date="2015-12" db="EMBL/GenBank/DDBJ databases">
        <title>The genome of Folsomia candida.</title>
        <authorList>
            <person name="Faddeeva A."/>
            <person name="Derks M.F."/>
            <person name="Anvar Y."/>
            <person name="Smit S."/>
            <person name="Van Straalen N."/>
            <person name="Roelofs D."/>
        </authorList>
    </citation>
    <scope>NUCLEOTIDE SEQUENCE [LARGE SCALE GENOMIC DNA]</scope>
    <source>
        <strain evidence="2 3">VU population</strain>
        <tissue evidence="2">Whole body</tissue>
    </source>
</reference>
<feature type="transmembrane region" description="Helical" evidence="1">
    <location>
        <begin position="22"/>
        <end position="46"/>
    </location>
</feature>
<dbReference type="AlphaFoldDB" id="A0A226EHS6"/>
<keyword evidence="1" id="KW-1133">Transmembrane helix</keyword>
<keyword evidence="3" id="KW-1185">Reference proteome</keyword>
<dbReference type="Proteomes" id="UP000198287">
    <property type="component" value="Unassembled WGS sequence"/>
</dbReference>
<organism evidence="2 3">
    <name type="scientific">Folsomia candida</name>
    <name type="common">Springtail</name>
    <dbReference type="NCBI Taxonomy" id="158441"/>
    <lineage>
        <taxon>Eukaryota</taxon>
        <taxon>Metazoa</taxon>
        <taxon>Ecdysozoa</taxon>
        <taxon>Arthropoda</taxon>
        <taxon>Hexapoda</taxon>
        <taxon>Collembola</taxon>
        <taxon>Entomobryomorpha</taxon>
        <taxon>Isotomoidea</taxon>
        <taxon>Isotomidae</taxon>
        <taxon>Proisotominae</taxon>
        <taxon>Folsomia</taxon>
    </lineage>
</organism>
<feature type="transmembrane region" description="Helical" evidence="1">
    <location>
        <begin position="105"/>
        <end position="122"/>
    </location>
</feature>
<evidence type="ECO:0000256" key="1">
    <source>
        <dbReference type="SAM" id="Phobius"/>
    </source>
</evidence>
<keyword evidence="1" id="KW-0812">Transmembrane</keyword>
<comment type="caution">
    <text evidence="2">The sequence shown here is derived from an EMBL/GenBank/DDBJ whole genome shotgun (WGS) entry which is preliminary data.</text>
</comment>
<proteinExistence type="predicted"/>
<keyword evidence="1" id="KW-0472">Membrane</keyword>
<dbReference type="EMBL" id="LNIX01000003">
    <property type="protein sequence ID" value="OXA57172.1"/>
    <property type="molecule type" value="Genomic_DNA"/>
</dbReference>
<gene>
    <name evidence="2" type="ORF">Fcan01_06665</name>
</gene>
<sequence>MSTPITNNGDEEGGPPRRQTRFVTCIVITQALILIFFAVCIAYMHLSVETAYETEYVEDEPSSGTEIFALDHFPGFRFSFTGLVLCLILTEVVLKKGNGTRCEGIFTLILLIASSILFFYIQFYQHKHDRFLSEFGDKTLKIILICVYCLFILSIVSYYLVKTSRLLK</sequence>
<feature type="transmembrane region" description="Helical" evidence="1">
    <location>
        <begin position="75"/>
        <end position="93"/>
    </location>
</feature>
<feature type="transmembrane region" description="Helical" evidence="1">
    <location>
        <begin position="142"/>
        <end position="161"/>
    </location>
</feature>
<evidence type="ECO:0000313" key="3">
    <source>
        <dbReference type="Proteomes" id="UP000198287"/>
    </source>
</evidence>
<protein>
    <submittedName>
        <fullName evidence="2">Uncharacterized protein</fullName>
    </submittedName>
</protein>
<evidence type="ECO:0000313" key="2">
    <source>
        <dbReference type="EMBL" id="OXA57172.1"/>
    </source>
</evidence>
<name>A0A226EHS6_FOLCA</name>
<accession>A0A226EHS6</accession>